<reference evidence="2 3" key="1">
    <citation type="submission" date="2022-05" db="EMBL/GenBank/DDBJ databases">
        <authorList>
            <consortium name="Genoscope - CEA"/>
            <person name="William W."/>
        </authorList>
    </citation>
    <scope>NUCLEOTIDE SEQUENCE [LARGE SCALE GENOMIC DNA]</scope>
</reference>
<proteinExistence type="predicted"/>
<dbReference type="Pfam" id="PF24764">
    <property type="entry name" value="rva_4"/>
    <property type="match status" value="1"/>
</dbReference>
<dbReference type="InterPro" id="IPR058913">
    <property type="entry name" value="Integrase_dom_put"/>
</dbReference>
<sequence length="148" mass="17110">MIVFLQASTNNRASTALQHFQSAVEHYNLPSRVRSDLGMENIEVACFMLQERGLSRGSHLTGKSVHNQRREHLWCDVNRVIVSRFLNNFLFREHSGILDPTDEVHLFCIHLVYIPLINNVINQFISHPVSTPCNFSPNQLWIQGMLHF</sequence>
<evidence type="ECO:0000313" key="2">
    <source>
        <dbReference type="EMBL" id="CAH3170311.1"/>
    </source>
</evidence>
<dbReference type="Proteomes" id="UP001159428">
    <property type="component" value="Unassembled WGS sequence"/>
</dbReference>
<comment type="caution">
    <text evidence="2">The sequence shown here is derived from an EMBL/GenBank/DDBJ whole genome shotgun (WGS) entry which is preliminary data.</text>
</comment>
<protein>
    <recommendedName>
        <fullName evidence="1">Integrase core domain-containing protein</fullName>
    </recommendedName>
</protein>
<dbReference type="PANTHER" id="PTHR46791">
    <property type="entry name" value="EXPRESSED PROTEIN"/>
    <property type="match status" value="1"/>
</dbReference>
<evidence type="ECO:0000259" key="1">
    <source>
        <dbReference type="Pfam" id="PF24764"/>
    </source>
</evidence>
<dbReference type="PANTHER" id="PTHR46791:SF5">
    <property type="entry name" value="CLR5 DOMAIN-CONTAINING PROTEIN-RELATED"/>
    <property type="match status" value="1"/>
</dbReference>
<feature type="domain" description="Integrase core" evidence="1">
    <location>
        <begin position="1"/>
        <end position="147"/>
    </location>
</feature>
<keyword evidence="3" id="KW-1185">Reference proteome</keyword>
<evidence type="ECO:0000313" key="3">
    <source>
        <dbReference type="Proteomes" id="UP001159428"/>
    </source>
</evidence>
<dbReference type="AlphaFoldDB" id="A0AAU9Y8G8"/>
<gene>
    <name evidence="2" type="ORF">PMEA_00014063</name>
</gene>
<dbReference type="EMBL" id="CALNXJ010000242">
    <property type="protein sequence ID" value="CAH3170311.1"/>
    <property type="molecule type" value="Genomic_DNA"/>
</dbReference>
<name>A0AAU9Y8G8_9CNID</name>
<organism evidence="2 3">
    <name type="scientific">Pocillopora meandrina</name>
    <dbReference type="NCBI Taxonomy" id="46732"/>
    <lineage>
        <taxon>Eukaryota</taxon>
        <taxon>Metazoa</taxon>
        <taxon>Cnidaria</taxon>
        <taxon>Anthozoa</taxon>
        <taxon>Hexacorallia</taxon>
        <taxon>Scleractinia</taxon>
        <taxon>Astrocoeniina</taxon>
        <taxon>Pocilloporidae</taxon>
        <taxon>Pocillopora</taxon>
    </lineage>
</organism>
<accession>A0AAU9Y8G8</accession>